<sequence length="133" mass="14477">MSSRLLAAALLGVSALALSVPPADAASRLSAPAIGEESVTLTPAREASEGPRREDRRSSEAPADLQLLLAREASEGPRREDRRQDRRNDRRNDRREDRRGAALDTMDDGFIMLVREGSSGGGRQRRNGGRTGR</sequence>
<feature type="signal peptide" evidence="2">
    <location>
        <begin position="1"/>
        <end position="25"/>
    </location>
</feature>
<dbReference type="Proteomes" id="UP000245765">
    <property type="component" value="Unassembled WGS sequence"/>
</dbReference>
<organism evidence="3 4">
    <name type="scientific">Falsiroseomonas bella</name>
    <dbReference type="NCBI Taxonomy" id="2184016"/>
    <lineage>
        <taxon>Bacteria</taxon>
        <taxon>Pseudomonadati</taxon>
        <taxon>Pseudomonadota</taxon>
        <taxon>Alphaproteobacteria</taxon>
        <taxon>Acetobacterales</taxon>
        <taxon>Roseomonadaceae</taxon>
        <taxon>Falsiroseomonas</taxon>
    </lineage>
</organism>
<feature type="chain" id="PRO_5016394071" evidence="2">
    <location>
        <begin position="26"/>
        <end position="133"/>
    </location>
</feature>
<dbReference type="AlphaFoldDB" id="A0A317F946"/>
<keyword evidence="4" id="KW-1185">Reference proteome</keyword>
<feature type="compositionally biased region" description="Basic residues" evidence="1">
    <location>
        <begin position="123"/>
        <end position="133"/>
    </location>
</feature>
<feature type="region of interest" description="Disordered" evidence="1">
    <location>
        <begin position="23"/>
        <end position="133"/>
    </location>
</feature>
<evidence type="ECO:0000313" key="3">
    <source>
        <dbReference type="EMBL" id="PWS35671.1"/>
    </source>
</evidence>
<protein>
    <submittedName>
        <fullName evidence="3">Uncharacterized protein</fullName>
    </submittedName>
</protein>
<dbReference type="RefSeq" id="WP_109872037.1">
    <property type="nucleotide sequence ID" value="NZ_QGNA01000004.1"/>
</dbReference>
<comment type="caution">
    <text evidence="3">The sequence shown here is derived from an EMBL/GenBank/DDBJ whole genome shotgun (WGS) entry which is preliminary data.</text>
</comment>
<reference evidence="4" key="1">
    <citation type="submission" date="2018-05" db="EMBL/GenBank/DDBJ databases">
        <authorList>
            <person name="Du Z."/>
            <person name="Wang X."/>
        </authorList>
    </citation>
    <scope>NUCLEOTIDE SEQUENCE [LARGE SCALE GENOMIC DNA]</scope>
    <source>
        <strain evidence="4">CQN31</strain>
    </source>
</reference>
<feature type="compositionally biased region" description="Basic and acidic residues" evidence="1">
    <location>
        <begin position="46"/>
        <end position="59"/>
    </location>
</feature>
<feature type="compositionally biased region" description="Basic and acidic residues" evidence="1">
    <location>
        <begin position="72"/>
        <end position="101"/>
    </location>
</feature>
<evidence type="ECO:0000256" key="2">
    <source>
        <dbReference type="SAM" id="SignalP"/>
    </source>
</evidence>
<evidence type="ECO:0000313" key="4">
    <source>
        <dbReference type="Proteomes" id="UP000245765"/>
    </source>
</evidence>
<gene>
    <name evidence="3" type="ORF">DFH01_18955</name>
</gene>
<dbReference type="EMBL" id="QGNA01000004">
    <property type="protein sequence ID" value="PWS35671.1"/>
    <property type="molecule type" value="Genomic_DNA"/>
</dbReference>
<name>A0A317F946_9PROT</name>
<proteinExistence type="predicted"/>
<accession>A0A317F946</accession>
<keyword evidence="2" id="KW-0732">Signal</keyword>
<evidence type="ECO:0000256" key="1">
    <source>
        <dbReference type="SAM" id="MobiDB-lite"/>
    </source>
</evidence>